<dbReference type="Pfam" id="PF17921">
    <property type="entry name" value="Integrase_H2C2"/>
    <property type="match status" value="1"/>
</dbReference>
<dbReference type="InterPro" id="IPR050951">
    <property type="entry name" value="Retrovirus_Pol_polyprotein"/>
</dbReference>
<evidence type="ECO:0000256" key="6">
    <source>
        <dbReference type="ARBA" id="ARBA00022918"/>
    </source>
</evidence>
<feature type="compositionally biased region" description="Basic and acidic residues" evidence="9">
    <location>
        <begin position="1626"/>
        <end position="1635"/>
    </location>
</feature>
<evidence type="ECO:0000256" key="4">
    <source>
        <dbReference type="ARBA" id="ARBA00022759"/>
    </source>
</evidence>
<dbReference type="GO" id="GO:0015074">
    <property type="term" value="P:DNA integration"/>
    <property type="evidence" value="ECO:0007669"/>
    <property type="project" value="InterPro"/>
</dbReference>
<reference evidence="12" key="1">
    <citation type="journal article" date="2019" name="Sci. Rep.">
        <title>Draft genome of Tanacetum cinerariifolium, the natural source of mosquito coil.</title>
        <authorList>
            <person name="Yamashiro T."/>
            <person name="Shiraishi A."/>
            <person name="Satake H."/>
            <person name="Nakayama K."/>
        </authorList>
    </citation>
    <scope>NUCLEOTIDE SEQUENCE</scope>
</reference>
<dbReference type="InterPro" id="IPR036397">
    <property type="entry name" value="RNaseH_sf"/>
</dbReference>
<evidence type="ECO:0000256" key="1">
    <source>
        <dbReference type="ARBA" id="ARBA00022679"/>
    </source>
</evidence>
<evidence type="ECO:0000259" key="10">
    <source>
        <dbReference type="PROSITE" id="PS50158"/>
    </source>
</evidence>
<comment type="caution">
    <text evidence="12">The sequence shown here is derived from an EMBL/GenBank/DDBJ whole genome shotgun (WGS) entry which is preliminary data.</text>
</comment>
<dbReference type="CDD" id="cd01650">
    <property type="entry name" value="RT_nLTR_like"/>
    <property type="match status" value="1"/>
</dbReference>
<keyword evidence="7" id="KW-0862">Zinc</keyword>
<dbReference type="PROSITE" id="PS50994">
    <property type="entry name" value="INTEGRASE"/>
    <property type="match status" value="1"/>
</dbReference>
<name>A0A6L2MUZ7_TANCI</name>
<protein>
    <submittedName>
        <fullName evidence="12">Putative reverse transcriptase domain-containing protein</fullName>
    </submittedName>
</protein>
<dbReference type="SUPFAM" id="SSF56672">
    <property type="entry name" value="DNA/RNA polymerases"/>
    <property type="match status" value="1"/>
</dbReference>
<keyword evidence="4" id="KW-0255">Endonuclease</keyword>
<organism evidence="12">
    <name type="scientific">Tanacetum cinerariifolium</name>
    <name type="common">Dalmatian daisy</name>
    <name type="synonym">Chrysanthemum cinerariifolium</name>
    <dbReference type="NCBI Taxonomy" id="118510"/>
    <lineage>
        <taxon>Eukaryota</taxon>
        <taxon>Viridiplantae</taxon>
        <taxon>Streptophyta</taxon>
        <taxon>Embryophyta</taxon>
        <taxon>Tracheophyta</taxon>
        <taxon>Spermatophyta</taxon>
        <taxon>Magnoliopsida</taxon>
        <taxon>eudicotyledons</taxon>
        <taxon>Gunneridae</taxon>
        <taxon>Pentapetalae</taxon>
        <taxon>asterids</taxon>
        <taxon>campanulids</taxon>
        <taxon>Asterales</taxon>
        <taxon>Asteraceae</taxon>
        <taxon>Asteroideae</taxon>
        <taxon>Anthemideae</taxon>
        <taxon>Anthemidinae</taxon>
        <taxon>Tanacetum</taxon>
    </lineage>
</organism>
<feature type="coiled-coil region" evidence="8">
    <location>
        <begin position="396"/>
        <end position="423"/>
    </location>
</feature>
<feature type="region of interest" description="Disordered" evidence="9">
    <location>
        <begin position="1621"/>
        <end position="1645"/>
    </location>
</feature>
<dbReference type="EMBL" id="BKCJ010007519">
    <property type="protein sequence ID" value="GEU77660.1"/>
    <property type="molecule type" value="Genomic_DNA"/>
</dbReference>
<dbReference type="SMART" id="SM00343">
    <property type="entry name" value="ZnF_C2HC"/>
    <property type="match status" value="1"/>
</dbReference>
<evidence type="ECO:0000256" key="3">
    <source>
        <dbReference type="ARBA" id="ARBA00022722"/>
    </source>
</evidence>
<dbReference type="SUPFAM" id="SSF56219">
    <property type="entry name" value="DNase I-like"/>
    <property type="match status" value="1"/>
</dbReference>
<keyword evidence="3" id="KW-0540">Nuclease</keyword>
<dbReference type="InterPro" id="IPR036691">
    <property type="entry name" value="Endo/exonu/phosph_ase_sf"/>
</dbReference>
<dbReference type="Gene3D" id="3.60.10.10">
    <property type="entry name" value="Endonuclease/exonuclease/phosphatase"/>
    <property type="match status" value="1"/>
</dbReference>
<dbReference type="GO" id="GO:0004519">
    <property type="term" value="F:endonuclease activity"/>
    <property type="evidence" value="ECO:0007669"/>
    <property type="project" value="UniProtKB-KW"/>
</dbReference>
<dbReference type="GO" id="GO:0003676">
    <property type="term" value="F:nucleic acid binding"/>
    <property type="evidence" value="ECO:0007669"/>
    <property type="project" value="InterPro"/>
</dbReference>
<feature type="compositionally biased region" description="Polar residues" evidence="9">
    <location>
        <begin position="247"/>
        <end position="257"/>
    </location>
</feature>
<dbReference type="Gene3D" id="3.10.10.10">
    <property type="entry name" value="HIV Type 1 Reverse Transcriptase, subunit A, domain 1"/>
    <property type="match status" value="1"/>
</dbReference>
<dbReference type="InterPro" id="IPR001584">
    <property type="entry name" value="Integrase_cat-core"/>
</dbReference>
<dbReference type="InterPro" id="IPR005162">
    <property type="entry name" value="Retrotrans_gag_dom"/>
</dbReference>
<dbReference type="Pfam" id="PF08284">
    <property type="entry name" value="RVP_2"/>
    <property type="match status" value="1"/>
</dbReference>
<dbReference type="InterPro" id="IPR012337">
    <property type="entry name" value="RNaseH-like_sf"/>
</dbReference>
<dbReference type="GO" id="GO:0003964">
    <property type="term" value="F:RNA-directed DNA polymerase activity"/>
    <property type="evidence" value="ECO:0007669"/>
    <property type="project" value="UniProtKB-KW"/>
</dbReference>
<dbReference type="PROSITE" id="PS50158">
    <property type="entry name" value="ZF_CCHC"/>
    <property type="match status" value="1"/>
</dbReference>
<dbReference type="SUPFAM" id="SSF53098">
    <property type="entry name" value="Ribonuclease H-like"/>
    <property type="match status" value="1"/>
</dbReference>
<dbReference type="CDD" id="cd09274">
    <property type="entry name" value="RNase_HI_RT_Ty3"/>
    <property type="match status" value="1"/>
</dbReference>
<sequence>MAASTIAISSDSLDESVGSPPSQVILFGEIPTVILFGGITTLSASEASDSSDGPPLQDPYAITIAHWRSRVTTRSSSPSDFPISSVTGPPGTHRRAAILIRAEEAIPLGRPYRTRPNGSRRVMTARKRVGPLPARRLAWMHVSPRSSYHRPSFSSSPTDFLPVHSLGLDAPYQTHYGSSTRVVSPRLGYPSVRAPRQSEAFRRWCASPLSIFYPPTTSELSSGDSSERPLHSSLHFAGPSHKRCRSLSDSVPSSTPVMTSLSLTHANLLTTRKRDHIEVGPRDDREEFEASARDTIVLGIDPRSVPMVDEEIVEPVRGDSSSSSGTRDGTVRPVEDIPVDLDGAIRDFYHHMSKMIASRPRAGMADSIRSLRSKNLKVCALLCIKRDRMDSLRLYMSRSREKFRQIRDDRDELKRKLRRLESFAKRRCKWDGDGRGDRPVAHECTYQDFIKCQPLNFKGTEGVDGLIRWCKKMETMFHISNCPKRCQKMETKLWNLSVKNNDMATYTQRFQELTMMCTKMVLEEEDRVEKFIGGIPDNIQGNMIAAEFTRLQDVVRIANTLMDKKLKGYANTGGRNVARAYTTGNNEKRDYGGTLPYCNRCKLHHEGQCTVKCHNCKMIGHLARDCRNKARVPDARGKAYVLGGGDANLGSNTVTDLGSFDVIIGMDWLAKNHAVIVCDEKIVCIPYENKILIVQGDKSDKKKSMLSIISCVKAHKYMEKGCQLFLAQVTVKENKDKSKEKRLKDVPTIRDFPEVFPEDLPGLPPIRQVKFQINLVSGATAIARALYRLALSKMQELSTQLQQNFRQRISKAKFFTLWSSGLVRQKERWIPSDVYQLPVRDEDIPKTAFRTRYGHYEFQVMPYGLTNAPAVFMDLMKWLTQKSVKFDCGEKEETASQILKQKLCSAPILALPEELGAVVFALKMWRYYLYGTRCVVFTDHKSLQHILDQKELNMRQRRWLELLSDYDCEIHCHPSKGNVVADALSRKVRPKPLRVQALVLTIGLNLPVQILNAQTEARKEEIYRAEDLGGMIKKLESRADKMLCLKNRSWIPGFGNLRALIMHESHKSKYSIHPGSDKMYQDIKKLYWWPNMKAEIATYVSKCMTCAKVKVAYMKPSGLLVQPRIPQWKWENITMDLVTKLPKTKIRQDMIWVIVDRLTKFAPFLPAKENDSMEKLTRQYLKESLQESFGTQLDMSTTYHPETDGQSERTIQTLKDMQRACVMDFEKGWNKHLPLIEFSYNNSYHTSIKVAPFKALYGRKYRSPVCWAEVGDAQLIGLEIVRETTEKNIHIKHHLQALHDRQKSYANKRRKPLEFQVGDKVMLKVSPWKGVIRFGKWEKLNPRYIRPFKILAKSLSNELLAIPLNEIHDDKLNFIKEPVEIMDREVKRLTKSRIPIVKPMQSGYDLRTSNNMVQKVTITYRFKFHANIARFHRAPLNGNKFHEKKDVGINKSGTNVPSKDVGVTGTGKSYVRVVKGNNMSGRMECDFIPAIVLDDECLHSKILSKSLLGRVKEFASLWNLKTALMNEGFVDIKIQVGSWFSVLRQASIDFTPKGRIVWVEIEGIPFKLWSGNTFKRIAAKWGELLDVDDQEEMCFHSKRLCLYTKSVPGWVHDFLDDSNDEDQSDDGFKDGDPKVQDVGSCGDDSDVVEVPKTLFEESMGQKEKQSEDPFGFTPNDDTNEFCMHEENEGNNANKGSKIDISESVCSGHFKKSEAPRTGGSILCLLEELVKVGQTMGYNIDGCVNNMTEIIESQGADSVGNSGGILYAWDPNSFHRSNTTISDNFIMIRGVWLKTGDNLLIVAVYTPHDLRDKRMLWDYLAHVIKQWDGEVVTMGDFNKVRYKSDRFGSVFNVQGADVFNSFIANAGLEEVPLGGSSFTWCHKSATKIRKRDRFLISENLLITCPNISATTLDRYLSEHRPILLRETQSHYGPIPFRFFHHWTELEEELEALDAAIDKGNGSDEIVNKRMEDCGTDKSPGPDGFTFSLYRNFWSTIENDVFEAVKHFFTYGDIPKVCNSSFIALIPKIPDVNLVKDFRPISLIGSIYKIIAKIMANCLVGFLEDIVNEVQSAFITKRQTLDGPFILNEVLQWCKLKKKQSLIFKVDFEKAYDSVRWDFLDDVLKKFGFGTKVEGSMSRVQAWKEVVDKVKSQLSNWKMKELSIGAAGNTFSKKILAQKGRPPQKQNSSAMAANLGKIVALNAFNAKYGLTYVQNSHGTQSMILSPLSRTRHCGRTPWIAATKGAVASKEHKAKVKQVRTINHD</sequence>
<dbReference type="GO" id="GO:0016787">
    <property type="term" value="F:hydrolase activity"/>
    <property type="evidence" value="ECO:0007669"/>
    <property type="project" value="UniProtKB-KW"/>
</dbReference>
<dbReference type="Gene3D" id="3.30.420.10">
    <property type="entry name" value="Ribonuclease H-like superfamily/Ribonuclease H"/>
    <property type="match status" value="1"/>
</dbReference>
<dbReference type="InterPro" id="IPR043502">
    <property type="entry name" value="DNA/RNA_pol_sf"/>
</dbReference>
<evidence type="ECO:0000259" key="11">
    <source>
        <dbReference type="PROSITE" id="PS50994"/>
    </source>
</evidence>
<dbReference type="InterPro" id="IPR041588">
    <property type="entry name" value="Integrase_H2C2"/>
</dbReference>
<dbReference type="InterPro" id="IPR001878">
    <property type="entry name" value="Znf_CCHC"/>
</dbReference>
<dbReference type="Pfam" id="PF03732">
    <property type="entry name" value="Retrotrans_gag"/>
    <property type="match status" value="1"/>
</dbReference>
<feature type="region of interest" description="Disordered" evidence="9">
    <location>
        <begin position="315"/>
        <end position="334"/>
    </location>
</feature>
<evidence type="ECO:0000256" key="7">
    <source>
        <dbReference type="PROSITE-ProRule" id="PRU00047"/>
    </source>
</evidence>
<evidence type="ECO:0000256" key="2">
    <source>
        <dbReference type="ARBA" id="ARBA00022695"/>
    </source>
</evidence>
<dbReference type="GO" id="GO:0008270">
    <property type="term" value="F:zinc ion binding"/>
    <property type="evidence" value="ECO:0007669"/>
    <property type="project" value="UniProtKB-KW"/>
</dbReference>
<dbReference type="PANTHER" id="PTHR37984">
    <property type="entry name" value="PROTEIN CBG26694"/>
    <property type="match status" value="1"/>
</dbReference>
<feature type="region of interest" description="Disordered" evidence="9">
    <location>
        <begin position="235"/>
        <end position="257"/>
    </location>
</feature>
<keyword evidence="7" id="KW-0479">Metal-binding</keyword>
<feature type="non-terminal residue" evidence="12">
    <location>
        <position position="2262"/>
    </location>
</feature>
<evidence type="ECO:0000256" key="9">
    <source>
        <dbReference type="SAM" id="MobiDB-lite"/>
    </source>
</evidence>
<dbReference type="PANTHER" id="PTHR37984:SF5">
    <property type="entry name" value="PROTEIN NYNRIN-LIKE"/>
    <property type="match status" value="1"/>
</dbReference>
<evidence type="ECO:0000256" key="5">
    <source>
        <dbReference type="ARBA" id="ARBA00022801"/>
    </source>
</evidence>
<feature type="domain" description="CCHC-type" evidence="10">
    <location>
        <begin position="612"/>
        <end position="628"/>
    </location>
</feature>
<dbReference type="Pfam" id="PF00078">
    <property type="entry name" value="RVT_1"/>
    <property type="match status" value="1"/>
</dbReference>
<keyword evidence="5" id="KW-0378">Hydrolase</keyword>
<keyword evidence="2" id="KW-0548">Nucleotidyltransferase</keyword>
<keyword evidence="6 12" id="KW-0695">RNA-directed DNA polymerase</keyword>
<gene>
    <name evidence="12" type="ORF">Tci_049638</name>
</gene>
<dbReference type="InterPro" id="IPR000477">
    <property type="entry name" value="RT_dom"/>
</dbReference>
<evidence type="ECO:0000313" key="12">
    <source>
        <dbReference type="EMBL" id="GEU77660.1"/>
    </source>
</evidence>
<keyword evidence="7" id="KW-0863">Zinc-finger</keyword>
<evidence type="ECO:0000256" key="8">
    <source>
        <dbReference type="SAM" id="Coils"/>
    </source>
</evidence>
<keyword evidence="8" id="KW-0175">Coiled coil</keyword>
<accession>A0A6L2MUZ7</accession>
<proteinExistence type="predicted"/>
<dbReference type="InterPro" id="IPR041373">
    <property type="entry name" value="RT_RNaseH"/>
</dbReference>
<dbReference type="Pfam" id="PF17917">
    <property type="entry name" value="RT_RNaseH"/>
    <property type="match status" value="1"/>
</dbReference>
<feature type="compositionally biased region" description="Low complexity" evidence="9">
    <location>
        <begin position="318"/>
        <end position="328"/>
    </location>
</feature>
<dbReference type="Gene3D" id="1.10.340.70">
    <property type="match status" value="1"/>
</dbReference>
<feature type="domain" description="Integrase catalytic" evidence="11">
    <location>
        <begin position="1070"/>
        <end position="1260"/>
    </location>
</feature>
<keyword evidence="1" id="KW-0808">Transferase</keyword>